<gene>
    <name evidence="2" type="ORF">F8568_001405</name>
</gene>
<dbReference type="EMBL" id="WBMS02000001">
    <property type="protein sequence ID" value="MVZ99064.1"/>
    <property type="molecule type" value="Genomic_DNA"/>
</dbReference>
<dbReference type="RefSeq" id="WP_151590315.1">
    <property type="nucleotide sequence ID" value="NZ_WBMS02000001.1"/>
</dbReference>
<organism evidence="2 3">
    <name type="scientific">Actinomadura physcomitrii</name>
    <dbReference type="NCBI Taxonomy" id="2650748"/>
    <lineage>
        <taxon>Bacteria</taxon>
        <taxon>Bacillati</taxon>
        <taxon>Actinomycetota</taxon>
        <taxon>Actinomycetes</taxon>
        <taxon>Streptosporangiales</taxon>
        <taxon>Thermomonosporaceae</taxon>
        <taxon>Actinomadura</taxon>
    </lineage>
</organism>
<proteinExistence type="predicted"/>
<evidence type="ECO:0000313" key="2">
    <source>
        <dbReference type="EMBL" id="MVZ99064.1"/>
    </source>
</evidence>
<comment type="caution">
    <text evidence="2">The sequence shown here is derived from an EMBL/GenBank/DDBJ whole genome shotgun (WGS) entry which is preliminary data.</text>
</comment>
<evidence type="ECO:0000256" key="1">
    <source>
        <dbReference type="SAM" id="MobiDB-lite"/>
    </source>
</evidence>
<keyword evidence="3" id="KW-1185">Reference proteome</keyword>
<protein>
    <submittedName>
        <fullName evidence="2">Uncharacterized protein</fullName>
    </submittedName>
</protein>
<sequence>MTDHDPNATQLARATHLVRTYEQSAFPGGGSLLDRDPLYTRALLSALINDLEHYAIDHDLDFAEVIAGGRATTTHNPGQDAAPYKVGDEVCLPLHGDRCGTIVGWTTSRSDAGTIYLVEVPGIPTILAAPTGHLAPAPPFPPPPTPLGAISRADQAERAYISLAARLTSATTPDRAAIKRSRDTLIEALSTWSGVPAHQLRNELDPKPPPPAPAGRPRDTAAAANDFPHHITQVIPSPPAAPTTRPDNQPRRHPGPSQAA</sequence>
<feature type="region of interest" description="Disordered" evidence="1">
    <location>
        <begin position="197"/>
        <end position="260"/>
    </location>
</feature>
<reference evidence="2" key="1">
    <citation type="submission" date="2019-12" db="EMBL/GenBank/DDBJ databases">
        <title>Actinomadura physcomitrii sp. nov., a novel actinomycete isolated from moss [Physcomitrium sphaericum (Ludw) Fuernr].</title>
        <authorList>
            <person name="Zhuang X."/>
        </authorList>
    </citation>
    <scope>NUCLEOTIDE SEQUENCE [LARGE SCALE GENOMIC DNA]</scope>
    <source>
        <strain evidence="2">LD22</strain>
    </source>
</reference>
<accession>A0A6I4M3W6</accession>
<dbReference type="AlphaFoldDB" id="A0A6I4M3W6"/>
<dbReference type="Proteomes" id="UP000462055">
    <property type="component" value="Unassembled WGS sequence"/>
</dbReference>
<name>A0A6I4M3W6_9ACTN</name>
<evidence type="ECO:0000313" key="3">
    <source>
        <dbReference type="Proteomes" id="UP000462055"/>
    </source>
</evidence>